<organism evidence="1 2">
    <name type="scientific">Triparma retinervis</name>
    <dbReference type="NCBI Taxonomy" id="2557542"/>
    <lineage>
        <taxon>Eukaryota</taxon>
        <taxon>Sar</taxon>
        <taxon>Stramenopiles</taxon>
        <taxon>Ochrophyta</taxon>
        <taxon>Bolidophyceae</taxon>
        <taxon>Parmales</taxon>
        <taxon>Triparmaceae</taxon>
        <taxon>Triparma</taxon>
    </lineage>
</organism>
<dbReference type="InterPro" id="IPR011050">
    <property type="entry name" value="Pectin_lyase_fold/virulence"/>
</dbReference>
<keyword evidence="2" id="KW-1185">Reference proteome</keyword>
<dbReference type="PANTHER" id="PTHR36453:SF1">
    <property type="entry name" value="RIGHT HANDED BETA HELIX DOMAIN-CONTAINING PROTEIN"/>
    <property type="match status" value="1"/>
</dbReference>
<gene>
    <name evidence="1" type="ORF">TrRE_jg11026</name>
</gene>
<dbReference type="Proteomes" id="UP001165082">
    <property type="component" value="Unassembled WGS sequence"/>
</dbReference>
<reference evidence="1" key="1">
    <citation type="submission" date="2022-07" db="EMBL/GenBank/DDBJ databases">
        <title>Genome analysis of Parmales, a sister group of diatoms, reveals the evolutionary specialization of diatoms from phago-mixotrophs to photoautotrophs.</title>
        <authorList>
            <person name="Ban H."/>
            <person name="Sato S."/>
            <person name="Yoshikawa S."/>
            <person name="Kazumasa Y."/>
            <person name="Nakamura Y."/>
            <person name="Ichinomiya M."/>
            <person name="Saitoh K."/>
            <person name="Sato N."/>
            <person name="Blanc-Mathieu R."/>
            <person name="Endo H."/>
            <person name="Kuwata A."/>
            <person name="Ogata H."/>
        </authorList>
    </citation>
    <scope>NUCLEOTIDE SEQUENCE</scope>
</reference>
<accession>A0A9W7CJ12</accession>
<dbReference type="SMART" id="SM00710">
    <property type="entry name" value="PbH1"/>
    <property type="match status" value="5"/>
</dbReference>
<dbReference type="AlphaFoldDB" id="A0A9W7CJ12"/>
<proteinExistence type="predicted"/>
<dbReference type="SUPFAM" id="SSF51126">
    <property type="entry name" value="Pectin lyase-like"/>
    <property type="match status" value="1"/>
</dbReference>
<evidence type="ECO:0000313" key="2">
    <source>
        <dbReference type="Proteomes" id="UP001165082"/>
    </source>
</evidence>
<evidence type="ECO:0008006" key="3">
    <source>
        <dbReference type="Google" id="ProtNLM"/>
    </source>
</evidence>
<dbReference type="OrthoDB" id="5949092at2759"/>
<comment type="caution">
    <text evidence="1">The sequence shown here is derived from an EMBL/GenBank/DDBJ whole genome shotgun (WGS) entry which is preliminary data.</text>
</comment>
<dbReference type="Gene3D" id="2.160.20.10">
    <property type="entry name" value="Single-stranded right-handed beta-helix, Pectin lyase-like"/>
    <property type="match status" value="1"/>
</dbReference>
<name>A0A9W7CJ12_9STRA</name>
<dbReference type="EMBL" id="BRXZ01000205">
    <property type="protein sequence ID" value="GMI07387.1"/>
    <property type="molecule type" value="Genomic_DNA"/>
</dbReference>
<protein>
    <recommendedName>
        <fullName evidence="3">Right handed beta helix domain-containing protein</fullName>
    </recommendedName>
</protein>
<evidence type="ECO:0000313" key="1">
    <source>
        <dbReference type="EMBL" id="GMI07387.1"/>
    </source>
</evidence>
<dbReference type="PANTHER" id="PTHR36453">
    <property type="entry name" value="SECRETED PROTEIN-RELATED"/>
    <property type="match status" value="1"/>
</dbReference>
<dbReference type="InterPro" id="IPR012334">
    <property type="entry name" value="Pectin_lyas_fold"/>
</dbReference>
<dbReference type="InterPro" id="IPR006626">
    <property type="entry name" value="PbH1"/>
</dbReference>
<sequence>MKSGEDDNIWVAKLDLEGGVPGLHYKSPSGEKKRGVLARFPNTANPFIMNEEFSGDQRILEDVATFLPPKNYDDGDFDYLYIDEPKRDDTPDGWFQHFQAGIGGSCEIYDPPVSYWCSNATQGGGAFQYKVPSGVKLDSSFLPNLPKYTKRGVKDAIVNAWRPYRWENWMFTGDIDLSTGIFTFTGGGFQGARGEEKGGDWFIENVKEELDFADEIWYDREEGKLYLYLNSTEASHPDELGDFGVPGVDCLFNLTGESAASPVKDVTISGVAITGTAPTFLTAPHTVPSGGDWSLERSGAIFLENTEGVVIEGLDVNHVDGHGVTISGYNRRTVVKGNEISWVGGSAIVSWGRTDSELGEGAFTAHLGLYPDGNLIEGNLIHEVGHFEKQNSFYVQAKTGRSVIQGNVMFNGPRAGINFNDGWTGGDVLRGNLVFNTCRESGDHGPFNSWDRQPYLTPGSPDGGVGMDWREISGNFLIANYQSQDAIDNDDGSAYYNSTGNFLLFSETGLKSDYGGHSNHHFGNVYGFVGKCMGDTTQQLEGMEDRFAGNKCVLNDGGEYASFSVDASSLPLMGDNQIWGGGDEGATVNGEDLEDFQKENPGVDDGTVWMGKADGDLVIQWGRELLGLD</sequence>